<organism evidence="7 8">
    <name type="scientific">Syphacia muris</name>
    <dbReference type="NCBI Taxonomy" id="451379"/>
    <lineage>
        <taxon>Eukaryota</taxon>
        <taxon>Metazoa</taxon>
        <taxon>Ecdysozoa</taxon>
        <taxon>Nematoda</taxon>
        <taxon>Chromadorea</taxon>
        <taxon>Rhabditida</taxon>
        <taxon>Spirurina</taxon>
        <taxon>Oxyuridomorpha</taxon>
        <taxon>Oxyuroidea</taxon>
        <taxon>Oxyuridae</taxon>
        <taxon>Syphacia</taxon>
    </lineage>
</organism>
<dbReference type="GO" id="GO:0016579">
    <property type="term" value="P:protein deubiquitination"/>
    <property type="evidence" value="ECO:0007669"/>
    <property type="project" value="InterPro"/>
</dbReference>
<dbReference type="Pfam" id="PF25010">
    <property type="entry name" value="ARM_UBP24_USP9X-Y"/>
    <property type="match status" value="1"/>
</dbReference>
<keyword evidence="7" id="KW-1185">Reference proteome</keyword>
<dbReference type="WBParaSite" id="SMUV_0000068501-mRNA-1">
    <property type="protein sequence ID" value="SMUV_0000068501-mRNA-1"/>
    <property type="gene ID" value="SMUV_0000068501"/>
</dbReference>
<keyword evidence="4" id="KW-0378">Hydrolase</keyword>
<dbReference type="STRING" id="451379.A0A0N5A9B1"/>
<reference evidence="8" key="1">
    <citation type="submission" date="2017-02" db="UniProtKB">
        <authorList>
            <consortium name="WormBaseParasite"/>
        </authorList>
    </citation>
    <scope>IDENTIFICATION</scope>
</reference>
<dbReference type="GO" id="GO:0005829">
    <property type="term" value="C:cytosol"/>
    <property type="evidence" value="ECO:0007669"/>
    <property type="project" value="TreeGrafter"/>
</dbReference>
<evidence type="ECO:0000256" key="3">
    <source>
        <dbReference type="ARBA" id="ARBA00022786"/>
    </source>
</evidence>
<dbReference type="GO" id="GO:0006508">
    <property type="term" value="P:proteolysis"/>
    <property type="evidence" value="ECO:0007669"/>
    <property type="project" value="UniProtKB-KW"/>
</dbReference>
<feature type="region of interest" description="Disordered" evidence="5">
    <location>
        <begin position="1928"/>
        <end position="1957"/>
    </location>
</feature>
<dbReference type="PROSITE" id="PS00972">
    <property type="entry name" value="USP_1"/>
    <property type="match status" value="1"/>
</dbReference>
<evidence type="ECO:0000256" key="1">
    <source>
        <dbReference type="ARBA" id="ARBA00009085"/>
    </source>
</evidence>
<dbReference type="Gene3D" id="3.90.70.10">
    <property type="entry name" value="Cysteine proteinases"/>
    <property type="match status" value="1"/>
</dbReference>
<evidence type="ECO:0000256" key="2">
    <source>
        <dbReference type="ARBA" id="ARBA00022670"/>
    </source>
</evidence>
<dbReference type="SUPFAM" id="SSF54001">
    <property type="entry name" value="Cysteine proteinases"/>
    <property type="match status" value="1"/>
</dbReference>
<dbReference type="PROSITE" id="PS00973">
    <property type="entry name" value="USP_2"/>
    <property type="match status" value="1"/>
</dbReference>
<dbReference type="InterPro" id="IPR038765">
    <property type="entry name" value="Papain-like_cys_pep_sf"/>
</dbReference>
<dbReference type="PROSITE" id="PS50235">
    <property type="entry name" value="USP_3"/>
    <property type="match status" value="1"/>
</dbReference>
<dbReference type="InterPro" id="IPR056850">
    <property type="entry name" value="ARM_UBP34_24_USP9X_Y"/>
</dbReference>
<accession>A0A0N5A9B1</accession>
<dbReference type="InterPro" id="IPR018200">
    <property type="entry name" value="USP_CS"/>
</dbReference>
<dbReference type="PANTHER" id="PTHR24006">
    <property type="entry name" value="UBIQUITIN CARBOXYL-TERMINAL HYDROLASE"/>
    <property type="match status" value="1"/>
</dbReference>
<feature type="compositionally biased region" description="Basic and acidic residues" evidence="5">
    <location>
        <begin position="1935"/>
        <end position="1944"/>
    </location>
</feature>
<dbReference type="PANTHER" id="PTHR24006:SF943">
    <property type="entry name" value="UBIQUITIN CARBOXYL-TERMINAL HYDROLASE PUF"/>
    <property type="match status" value="1"/>
</dbReference>
<evidence type="ECO:0000259" key="6">
    <source>
        <dbReference type="PROSITE" id="PS50235"/>
    </source>
</evidence>
<evidence type="ECO:0000313" key="7">
    <source>
        <dbReference type="Proteomes" id="UP000046393"/>
    </source>
</evidence>
<dbReference type="InterPro" id="IPR001394">
    <property type="entry name" value="Peptidase_C19_UCH"/>
</dbReference>
<feature type="compositionally biased region" description="Low complexity" evidence="5">
    <location>
        <begin position="1945"/>
        <end position="1955"/>
    </location>
</feature>
<evidence type="ECO:0000256" key="4">
    <source>
        <dbReference type="ARBA" id="ARBA00022801"/>
    </source>
</evidence>
<name>A0A0N5A9B1_9BILA</name>
<protein>
    <submittedName>
        <fullName evidence="8">USP domain-containing protein</fullName>
    </submittedName>
</protein>
<dbReference type="Proteomes" id="UP000046393">
    <property type="component" value="Unplaced"/>
</dbReference>
<comment type="similarity">
    <text evidence="1">Belongs to the peptidase C19 family.</text>
</comment>
<dbReference type="CDD" id="cd02659">
    <property type="entry name" value="peptidase_C19C"/>
    <property type="match status" value="1"/>
</dbReference>
<dbReference type="Pfam" id="PF00443">
    <property type="entry name" value="UCH"/>
    <property type="match status" value="1"/>
</dbReference>
<dbReference type="InterPro" id="IPR021905">
    <property type="entry name" value="DUF3517"/>
</dbReference>
<dbReference type="InterPro" id="IPR028889">
    <property type="entry name" value="USP"/>
</dbReference>
<dbReference type="Pfam" id="PF12030">
    <property type="entry name" value="DUF3517"/>
    <property type="match status" value="1"/>
</dbReference>
<dbReference type="GO" id="GO:0004843">
    <property type="term" value="F:cysteine-type deubiquitinase activity"/>
    <property type="evidence" value="ECO:0007669"/>
    <property type="project" value="InterPro"/>
</dbReference>
<keyword evidence="3" id="KW-0833">Ubl conjugation pathway</keyword>
<evidence type="ECO:0000256" key="5">
    <source>
        <dbReference type="SAM" id="MobiDB-lite"/>
    </source>
</evidence>
<dbReference type="GO" id="GO:0005634">
    <property type="term" value="C:nucleus"/>
    <property type="evidence" value="ECO:0007669"/>
    <property type="project" value="TreeGrafter"/>
</dbReference>
<proteinExistence type="inferred from homology"/>
<feature type="domain" description="USP" evidence="6">
    <location>
        <begin position="979"/>
        <end position="1372"/>
    </location>
</feature>
<sequence length="1974" mass="224705">MNKVREAVQLMPEKRAEVQNGMFKIDGRYAHEDHLRIRLNFLHYLLSDGQLWLLAPQANELWDALVVNAVTDFERTYGFKLFEKMESRGDIDPKALNLFFETRILKFPVEELNTEGFQCFKVFWICVNQAAVKLTVQENSAQYSLVCMDLEGCDYLWEVILKSKEEVSRSAIDLWVEVFSKPDRIDVGILTESVINKCFIMLKENREMLNNDSINEDTRQQAIRHMGRILSALYNYICAFDDDFLLQERAHPPLMRSCMGQCFLLSVLLPNHELEKVHSHLDQRGSSLNFHFPASGLLSNSQNEECKIPVHSNMSLSAVRLLIIKKLRQLHPSLPSDLRFRLYVLRIGINSPEQIPLEAQGKRKTLAELFIDSNTQVVISFSFTHHILFGNRSPTSDSSLDESEEMSSVEEDTERMLPGCAIASNTEYVRFLCALADIGYTNSYEGLRQNAEKVLHQIPVDLMSVKSLEQMVENDSLPSNFSAEKPSETLYLLAVLHSLLLPAGGYLQKKATSFQKKFFSSNCCLSLLSFLDDPKILHLRDASSCCTTLWWILNITKFILSVIARLKVGIFGDVCTFLFLIFCDAVANDLYKCAVYKEITLQHLESFYFVKSPLLESLMRIAWICGSHSLPLNAAAVDSLKIVLTNEQFVSNTASPPMEVIGEQQEQLTICALDAVACASITDGASELILNNKYLWSSLITDLLFCSSSGIQSHVTQVVKRVICRESFPAVKETVTLPDSLAAITVKLLFEKFSYVDRKPDAASEYFSLLCGLLEYCRIHSINLDSKIDKIEKILNWLESAKQHTVINKQQYPNDHLLIGYFDLCRSLVNCLNSDDKLKIGSDEKGRKFVKQILDEFVLPFSRALVELRCFKRTNGSIVRRSTTQLTLAKNVCESEDSFSKSVTADPITTSHCVPVCGTNESVKAAYDLVISLCEDCPQNLFAVVKILMEMFYADPLSTNSIEWEYLPGFATRLPNNYVGLKNGGATCYMNSVFQQIFMIEELRNAVLNVKCDIGTDITDGEFDNYSNISYDAVHNFLYLACKSFLLFYFSMEKYGEASQDNYHQIILKSVQIIFAHLLGSELQFYTPKYFWDHFRFGGQAVNVREQQDALEFYNAIFDSIDEGLKAFGERPICEMLFGGTFADQKICKDCPHWYQREEAFTSISLDIRSHNNLIASLKEYVKGDLLNNDNAYFCEECGRKVTAVKRLCLAKLPPYLTIQLKRFDFDWERDLPQKYNDYFEFPLELDMMPYTAEGLASSEGISSNVVALSSDKDLPRKIKSTFYRLRGVTVHSGQANGGHYYSFIRSSDDGGQWYKFDDIDVTKWDLSKEEMRNMWFGGDYSSDSYEINNKSYQKRRQKRWWNAYLLIYEKVQGLSSEDSNVSNCLCHSLSSSTHGSVILHSSDGTSRHLQPTFLNKKLQEMPPKLEALIRGQNTRSMHEKSHGGNMNDWQKSLEYLLSASDECRMWFVCNILLQQKLIVSFLLSATAPDIRFFFAHIMISVLNLTRNDSIESLQHFVGGKSFAISDDLTELRIKNMCSLRDTVSDLLLSVLLIALRNNFSEFISHPTQYIFLLHQYASLGCEQKKQMVRKGVLHSLLLLIFEEANGFKASYHDSGKFFDLILQLIRTCDLGSSKSNPYALGSSDLEPVSSEVRSLLYDPVFLDKFVKQVLEMPSDHDNANEAVLFLCWENLPVSQIILWQLPFQSMFASKEVKQGTKIIESIVSINDSVKVDRLRYLLFGSIMDPLIEKITDVDPIHRSYLTTIFVQSGSSFWKTYIMLKSLVKIINENPEANQESFSYSCRSSEMKTSGLERSGSAKDLLLAIEKLDEKIAPNLKEENEEKAEPEAKHVVPAADDIETDFLDAKKYFWCPSTSILNEEWDEKQHYLSNSISADEKQNTLKNLPPPPKYSESCEIEHSLLAHHNSPVHLTASGDKSDSREAVKSVDNSNSSSKAVEIEKNIGEQCTVKLFQDE</sequence>
<dbReference type="InterPro" id="IPR050164">
    <property type="entry name" value="Peptidase_C19"/>
</dbReference>
<keyword evidence="2" id="KW-0645">Protease</keyword>
<evidence type="ECO:0000313" key="8">
    <source>
        <dbReference type="WBParaSite" id="SMUV_0000068501-mRNA-1"/>
    </source>
</evidence>